<dbReference type="CDD" id="cd15787">
    <property type="entry name" value="YycH_N"/>
    <property type="match status" value="1"/>
</dbReference>
<proteinExistence type="predicted"/>
<gene>
    <name evidence="2" type="ORF">EJP77_08805</name>
</gene>
<protein>
    <recommendedName>
        <fullName evidence="1">Regulatory protein YycH domain-containing protein</fullName>
    </recommendedName>
</protein>
<evidence type="ECO:0000259" key="1">
    <source>
        <dbReference type="Pfam" id="PF07435"/>
    </source>
</evidence>
<keyword evidence="3" id="KW-1185">Reference proteome</keyword>
<dbReference type="Gene3D" id="3.30.310.160">
    <property type="entry name" value="YycH protein, domain 2"/>
    <property type="match status" value="1"/>
</dbReference>
<dbReference type="OrthoDB" id="2382185at2"/>
<dbReference type="InterPro" id="IPR009996">
    <property type="entry name" value="YycH"/>
</dbReference>
<dbReference type="Pfam" id="PF07435">
    <property type="entry name" value="YycH"/>
    <property type="match status" value="1"/>
</dbReference>
<feature type="domain" description="Regulatory protein YycH" evidence="1">
    <location>
        <begin position="4"/>
        <end position="431"/>
    </location>
</feature>
<dbReference type="InterPro" id="IPR042274">
    <property type="entry name" value="YycH/YycI_2"/>
</dbReference>
<evidence type="ECO:0000313" key="3">
    <source>
        <dbReference type="Proteomes" id="UP000272464"/>
    </source>
</evidence>
<reference evidence="2 3" key="1">
    <citation type="submission" date="2018-12" db="EMBL/GenBank/DDBJ databases">
        <authorList>
            <person name="Sun L."/>
            <person name="Chen Z."/>
        </authorList>
    </citation>
    <scope>NUCLEOTIDE SEQUENCE [LARGE SCALE GENOMIC DNA]</scope>
    <source>
        <strain evidence="2 3">3-5-3</strain>
    </source>
</reference>
<dbReference type="Proteomes" id="UP000272464">
    <property type="component" value="Unassembled WGS sequence"/>
</dbReference>
<dbReference type="AlphaFoldDB" id="A0A3S1B9Z3"/>
<comment type="caution">
    <text evidence="2">The sequence shown here is derived from an EMBL/GenBank/DDBJ whole genome shotgun (WGS) entry which is preliminary data.</text>
</comment>
<dbReference type="RefSeq" id="WP_127198836.1">
    <property type="nucleotide sequence ID" value="NZ_RZNX01000002.1"/>
</dbReference>
<sequence>MKKTVKSTVLVLLIACSLVQSYFLIYRLPGNDPVVKSESDYVKTENMGTEMKAEELVFPAEMIVHMGAGEHTLFYPGSTFYKLINTRLQGRLFDGFQRYDASGTNWNTIRQQNEGIELRFGKGVPVALLQKVMQISNDPLLQEETINRILIYNMKNEDKVRAFFFSSQGGTVYEATNADLTVQDVKQQVGFGKEWNPSYTLMDSGYYVPDGKTEALQVTLDTGVFTTDQMQKSLFSDPSITRNIREKDGSEIYTDIKRSLQFKQNQNWINYTDPAASGGTDNSLGKNALSAVDFVNQHGGWDAGSGGAYRMEVSGESGYSGDSKRRQDTVTFQQYYRSLPILDLEGFHYGVMRLDMHQGTVTSYERSLIYTKGRATDKMIKKQLAGGKELTDLIAAAAKDRPISWLYPAYQPSLTDEGLHLTPVWMLVYANGESEILQ</sequence>
<name>A0A3S1B9Z3_9BACL</name>
<dbReference type="EMBL" id="RZNX01000002">
    <property type="protein sequence ID" value="RUT33723.1"/>
    <property type="molecule type" value="Genomic_DNA"/>
</dbReference>
<evidence type="ECO:0000313" key="2">
    <source>
        <dbReference type="EMBL" id="RUT33723.1"/>
    </source>
</evidence>
<accession>A0A3S1B9Z3</accession>
<organism evidence="2 3">
    <name type="scientific">Paenibacillus zeisoli</name>
    <dbReference type="NCBI Taxonomy" id="2496267"/>
    <lineage>
        <taxon>Bacteria</taxon>
        <taxon>Bacillati</taxon>
        <taxon>Bacillota</taxon>
        <taxon>Bacilli</taxon>
        <taxon>Bacillales</taxon>
        <taxon>Paenibacillaceae</taxon>
        <taxon>Paenibacillus</taxon>
    </lineage>
</organism>